<reference evidence="1" key="1">
    <citation type="submission" date="2021-01" db="EMBL/GenBank/DDBJ databases">
        <authorList>
            <person name="Corre E."/>
            <person name="Pelletier E."/>
            <person name="Niang G."/>
            <person name="Scheremetjew M."/>
            <person name="Finn R."/>
            <person name="Kale V."/>
            <person name="Holt S."/>
            <person name="Cochrane G."/>
            <person name="Meng A."/>
            <person name="Brown T."/>
            <person name="Cohen L."/>
        </authorList>
    </citation>
    <scope>NUCLEOTIDE SEQUENCE</scope>
    <source>
        <strain evidence="1">CCMP826</strain>
    </source>
</reference>
<organism evidence="1">
    <name type="scientific">Helicotheca tamesis</name>
    <dbReference type="NCBI Taxonomy" id="374047"/>
    <lineage>
        <taxon>Eukaryota</taxon>
        <taxon>Sar</taxon>
        <taxon>Stramenopiles</taxon>
        <taxon>Ochrophyta</taxon>
        <taxon>Bacillariophyta</taxon>
        <taxon>Mediophyceae</taxon>
        <taxon>Lithodesmiophycidae</taxon>
        <taxon>Lithodesmiales</taxon>
        <taxon>Lithodesmiaceae</taxon>
        <taxon>Helicotheca</taxon>
    </lineage>
</organism>
<protein>
    <submittedName>
        <fullName evidence="1">Uncharacterized protein</fullName>
    </submittedName>
</protein>
<name>A0A7S2IAI8_9STRA</name>
<evidence type="ECO:0000313" key="1">
    <source>
        <dbReference type="EMBL" id="CAD9513720.1"/>
    </source>
</evidence>
<accession>A0A7S2IAI8</accession>
<dbReference type="EMBL" id="HBGV01017515">
    <property type="protein sequence ID" value="CAD9513720.1"/>
    <property type="molecule type" value="Transcribed_RNA"/>
</dbReference>
<dbReference type="PANTHER" id="PTHR28052">
    <property type="entry name" value="UPF0545 PROTEIN C22ORF39"/>
    <property type="match status" value="1"/>
</dbReference>
<dbReference type="InterPro" id="IPR021475">
    <property type="entry name" value="Pants/Emi1-like"/>
</dbReference>
<gene>
    <name evidence="1" type="ORF">HTAM1171_LOCUS10809</name>
</gene>
<dbReference type="PANTHER" id="PTHR28052:SF1">
    <property type="entry name" value="UPF0545 PROTEIN C22ORF39"/>
    <property type="match status" value="1"/>
</dbReference>
<dbReference type="Pfam" id="PF11326">
    <property type="entry name" value="PANTS-like"/>
    <property type="match status" value="1"/>
</dbReference>
<dbReference type="AlphaFoldDB" id="A0A7S2IAI8"/>
<sequence>MVQTNDVVDLWLYVDEWTRCISSSYQRDSIYRKGKFDTCSAQYSDLKVALKAKTMNEPDEARKLLGTTHYKRNLGSDPVNSPTAVYIWDLKSKPSWDAEE</sequence>
<proteinExistence type="predicted"/>